<dbReference type="Proteomes" id="UP001497497">
    <property type="component" value="Unassembled WGS sequence"/>
</dbReference>
<keyword evidence="2" id="KW-0812">Transmembrane</keyword>
<name>A0AAV2H9N2_LYMST</name>
<reference evidence="3 4" key="1">
    <citation type="submission" date="2024-04" db="EMBL/GenBank/DDBJ databases">
        <authorList>
            <consortium name="Genoscope - CEA"/>
            <person name="William W."/>
        </authorList>
    </citation>
    <scope>NUCLEOTIDE SEQUENCE [LARGE SCALE GENOMIC DNA]</scope>
</reference>
<keyword evidence="2" id="KW-1133">Transmembrane helix</keyword>
<sequence length="183" mass="20421">MLSSLREALTPRTSPGTGRLIIALLLIEIIQRTFIFWLSRDFLRTMAQFCGKWELTSSDANFEEYMKVVGVTEDMRKLALSALTTGSKLVQQISRDGTKWTVGVITKEGEKADVFEEGKPTEVSTLDGRKVTAVYTLEGDQLVEIQKGNGFESRNVRKVNGETLTMTLTANNSVTCARTYKKV</sequence>
<dbReference type="Gene3D" id="2.40.128.20">
    <property type="match status" value="1"/>
</dbReference>
<evidence type="ECO:0000256" key="1">
    <source>
        <dbReference type="ARBA" id="ARBA00008390"/>
    </source>
</evidence>
<accession>A0AAV2H9N2</accession>
<evidence type="ECO:0000313" key="4">
    <source>
        <dbReference type="Proteomes" id="UP001497497"/>
    </source>
</evidence>
<dbReference type="EMBL" id="CAXITT010000050">
    <property type="protein sequence ID" value="CAL1529529.1"/>
    <property type="molecule type" value="Genomic_DNA"/>
</dbReference>
<keyword evidence="4" id="KW-1185">Reference proteome</keyword>
<feature type="transmembrane region" description="Helical" evidence="2">
    <location>
        <begin position="20"/>
        <end position="38"/>
    </location>
</feature>
<evidence type="ECO:0000313" key="3">
    <source>
        <dbReference type="EMBL" id="CAL1529529.1"/>
    </source>
</evidence>
<protein>
    <submittedName>
        <fullName evidence="3">Uncharacterized protein</fullName>
    </submittedName>
</protein>
<organism evidence="3 4">
    <name type="scientific">Lymnaea stagnalis</name>
    <name type="common">Great pond snail</name>
    <name type="synonym">Helix stagnalis</name>
    <dbReference type="NCBI Taxonomy" id="6523"/>
    <lineage>
        <taxon>Eukaryota</taxon>
        <taxon>Metazoa</taxon>
        <taxon>Spiralia</taxon>
        <taxon>Lophotrochozoa</taxon>
        <taxon>Mollusca</taxon>
        <taxon>Gastropoda</taxon>
        <taxon>Heterobranchia</taxon>
        <taxon>Euthyneura</taxon>
        <taxon>Panpulmonata</taxon>
        <taxon>Hygrophila</taxon>
        <taxon>Lymnaeoidea</taxon>
        <taxon>Lymnaeidae</taxon>
        <taxon>Lymnaea</taxon>
    </lineage>
</organism>
<dbReference type="PANTHER" id="PTHR11955">
    <property type="entry name" value="FATTY ACID BINDING PROTEIN"/>
    <property type="match status" value="1"/>
</dbReference>
<dbReference type="SUPFAM" id="SSF50814">
    <property type="entry name" value="Lipocalins"/>
    <property type="match status" value="1"/>
</dbReference>
<proteinExistence type="inferred from homology"/>
<dbReference type="InterPro" id="IPR012674">
    <property type="entry name" value="Calycin"/>
</dbReference>
<dbReference type="CDD" id="cd00742">
    <property type="entry name" value="FABP"/>
    <property type="match status" value="1"/>
</dbReference>
<keyword evidence="2" id="KW-0472">Membrane</keyword>
<comment type="caution">
    <text evidence="3">The sequence shown here is derived from an EMBL/GenBank/DDBJ whole genome shotgun (WGS) entry which is preliminary data.</text>
</comment>
<dbReference type="AlphaFoldDB" id="A0AAV2H9N2"/>
<dbReference type="Pfam" id="PF14651">
    <property type="entry name" value="Lipocalin_7"/>
    <property type="match status" value="1"/>
</dbReference>
<evidence type="ECO:0000256" key="2">
    <source>
        <dbReference type="SAM" id="Phobius"/>
    </source>
</evidence>
<gene>
    <name evidence="3" type="ORF">GSLYS_00003684001</name>
</gene>
<dbReference type="GO" id="GO:0008289">
    <property type="term" value="F:lipid binding"/>
    <property type="evidence" value="ECO:0007669"/>
    <property type="project" value="UniProtKB-KW"/>
</dbReference>
<dbReference type="InterPro" id="IPR031259">
    <property type="entry name" value="ILBP"/>
</dbReference>
<comment type="similarity">
    <text evidence="1">Belongs to the calycin superfamily. Fatty-acid binding protein (FABP) family.</text>
</comment>